<dbReference type="EMBL" id="JBHTAT010000001">
    <property type="protein sequence ID" value="MFC7254285.1"/>
    <property type="molecule type" value="Genomic_DNA"/>
</dbReference>
<keyword evidence="2" id="KW-1185">Reference proteome</keyword>
<reference evidence="1 2" key="1">
    <citation type="journal article" date="2019" name="Int. J. Syst. Evol. Microbiol.">
        <title>The Global Catalogue of Microorganisms (GCM) 10K type strain sequencing project: providing services to taxonomists for standard genome sequencing and annotation.</title>
        <authorList>
            <consortium name="The Broad Institute Genomics Platform"/>
            <consortium name="The Broad Institute Genome Sequencing Center for Infectious Disease"/>
            <person name="Wu L."/>
            <person name="Ma J."/>
        </authorList>
    </citation>
    <scope>NUCLEOTIDE SEQUENCE [LARGE SCALE GENOMIC DNA]</scope>
    <source>
        <strain evidence="1 2">GX21</strain>
    </source>
</reference>
<evidence type="ECO:0000313" key="2">
    <source>
        <dbReference type="Proteomes" id="UP001596434"/>
    </source>
</evidence>
<organism evidence="1 2">
    <name type="scientific">Haloplanus litoreus</name>
    <dbReference type="NCBI Taxonomy" id="767515"/>
    <lineage>
        <taxon>Archaea</taxon>
        <taxon>Methanobacteriati</taxon>
        <taxon>Methanobacteriota</taxon>
        <taxon>Stenosarchaea group</taxon>
        <taxon>Halobacteria</taxon>
        <taxon>Halobacteriales</taxon>
        <taxon>Haloferacaceae</taxon>
        <taxon>Haloplanus</taxon>
    </lineage>
</organism>
<gene>
    <name evidence="1" type="ORF">ACFQKE_03050</name>
</gene>
<sequence>MRHSVVFADHAFDDLGDVTLTPRGAYDAAESVVELRQKAARNVRQTVVGGGRTTS</sequence>
<proteinExistence type="predicted"/>
<dbReference type="AlphaFoldDB" id="A0ABD5ZVB4"/>
<comment type="caution">
    <text evidence="1">The sequence shown here is derived from an EMBL/GenBank/DDBJ whole genome shotgun (WGS) entry which is preliminary data.</text>
</comment>
<evidence type="ECO:0000313" key="1">
    <source>
        <dbReference type="EMBL" id="MFC7254285.1"/>
    </source>
</evidence>
<dbReference type="RefSeq" id="WP_379702484.1">
    <property type="nucleotide sequence ID" value="NZ_JBHTAT010000001.1"/>
</dbReference>
<protein>
    <submittedName>
        <fullName evidence="1">Uncharacterized protein</fullName>
    </submittedName>
</protein>
<dbReference type="Proteomes" id="UP001596434">
    <property type="component" value="Unassembled WGS sequence"/>
</dbReference>
<dbReference type="GeneID" id="96952595"/>
<accession>A0ABD5ZVB4</accession>
<name>A0ABD5ZVB4_9EURY</name>